<protein>
    <submittedName>
        <fullName evidence="2">Uncharacterized protein</fullName>
    </submittedName>
</protein>
<name>A0A9K3KI18_9STRA</name>
<dbReference type="EMBL" id="JAGRRH010000024">
    <property type="protein sequence ID" value="KAG7343590.1"/>
    <property type="molecule type" value="Genomic_DNA"/>
</dbReference>
<sequence length="129" mass="15283">MPQNAKKQNFREKQRFERNKAVERDLKEIEAEYLLPLMARTKHQQEQPLLSPNEAQPQQQRRPYHETIAHLATIGWCWCQLYECDRHSFASTSANAAIPSLMKATSMVREPVPLMDRCHLFRLPLFRQH</sequence>
<reference evidence="2" key="1">
    <citation type="journal article" date="2021" name="Sci. Rep.">
        <title>Diploid genomic architecture of Nitzschia inconspicua, an elite biomass production diatom.</title>
        <authorList>
            <person name="Oliver A."/>
            <person name="Podell S."/>
            <person name="Pinowska A."/>
            <person name="Traller J.C."/>
            <person name="Smith S.R."/>
            <person name="McClure R."/>
            <person name="Beliaev A."/>
            <person name="Bohutskyi P."/>
            <person name="Hill E.A."/>
            <person name="Rabines A."/>
            <person name="Zheng H."/>
            <person name="Allen L.Z."/>
            <person name="Kuo A."/>
            <person name="Grigoriev I.V."/>
            <person name="Allen A.E."/>
            <person name="Hazlebeck D."/>
            <person name="Allen E.E."/>
        </authorList>
    </citation>
    <scope>NUCLEOTIDE SEQUENCE</scope>
    <source>
        <strain evidence="2">Hildebrandi</strain>
    </source>
</reference>
<comment type="caution">
    <text evidence="2">The sequence shown here is derived from an EMBL/GenBank/DDBJ whole genome shotgun (WGS) entry which is preliminary data.</text>
</comment>
<organism evidence="2 3">
    <name type="scientific">Nitzschia inconspicua</name>
    <dbReference type="NCBI Taxonomy" id="303405"/>
    <lineage>
        <taxon>Eukaryota</taxon>
        <taxon>Sar</taxon>
        <taxon>Stramenopiles</taxon>
        <taxon>Ochrophyta</taxon>
        <taxon>Bacillariophyta</taxon>
        <taxon>Bacillariophyceae</taxon>
        <taxon>Bacillariophycidae</taxon>
        <taxon>Bacillariales</taxon>
        <taxon>Bacillariaceae</taxon>
        <taxon>Nitzschia</taxon>
    </lineage>
</organism>
<reference evidence="2" key="2">
    <citation type="submission" date="2021-04" db="EMBL/GenBank/DDBJ databases">
        <authorList>
            <person name="Podell S."/>
        </authorList>
    </citation>
    <scope>NUCLEOTIDE SEQUENCE</scope>
    <source>
        <strain evidence="2">Hildebrandi</strain>
    </source>
</reference>
<dbReference type="AlphaFoldDB" id="A0A9K3KI18"/>
<evidence type="ECO:0000313" key="3">
    <source>
        <dbReference type="Proteomes" id="UP000693970"/>
    </source>
</evidence>
<dbReference type="Proteomes" id="UP000693970">
    <property type="component" value="Unassembled WGS sequence"/>
</dbReference>
<evidence type="ECO:0000313" key="2">
    <source>
        <dbReference type="EMBL" id="KAG7343590.1"/>
    </source>
</evidence>
<feature type="region of interest" description="Disordered" evidence="1">
    <location>
        <begin position="43"/>
        <end position="62"/>
    </location>
</feature>
<proteinExistence type="predicted"/>
<keyword evidence="3" id="KW-1185">Reference proteome</keyword>
<accession>A0A9K3KI18</accession>
<evidence type="ECO:0000256" key="1">
    <source>
        <dbReference type="SAM" id="MobiDB-lite"/>
    </source>
</evidence>
<gene>
    <name evidence="2" type="ORF">IV203_021535</name>
</gene>
<feature type="compositionally biased region" description="Polar residues" evidence="1">
    <location>
        <begin position="46"/>
        <end position="61"/>
    </location>
</feature>